<keyword evidence="3" id="KW-1185">Reference proteome</keyword>
<accession>A0A9C6TTK3</accession>
<dbReference type="RefSeq" id="XP_052114703.1">
    <property type="nucleotide sequence ID" value="XM_052258743.1"/>
</dbReference>
<organism evidence="3 4">
    <name type="scientific">Arachis duranensis</name>
    <name type="common">Wild peanut</name>
    <dbReference type="NCBI Taxonomy" id="130453"/>
    <lineage>
        <taxon>Eukaryota</taxon>
        <taxon>Viridiplantae</taxon>
        <taxon>Streptophyta</taxon>
        <taxon>Embryophyta</taxon>
        <taxon>Tracheophyta</taxon>
        <taxon>Spermatophyta</taxon>
        <taxon>Magnoliopsida</taxon>
        <taxon>eudicotyledons</taxon>
        <taxon>Gunneridae</taxon>
        <taxon>Pentapetalae</taxon>
        <taxon>rosids</taxon>
        <taxon>fabids</taxon>
        <taxon>Fabales</taxon>
        <taxon>Fabaceae</taxon>
        <taxon>Papilionoideae</taxon>
        <taxon>50 kb inversion clade</taxon>
        <taxon>dalbergioids sensu lato</taxon>
        <taxon>Dalbergieae</taxon>
        <taxon>Pterocarpus clade</taxon>
        <taxon>Arachis</taxon>
    </lineage>
</organism>
<gene>
    <name evidence="4" type="primary">LOC127745648</name>
</gene>
<evidence type="ECO:0000313" key="4">
    <source>
        <dbReference type="RefSeq" id="XP_052114703.1"/>
    </source>
</evidence>
<reference evidence="4" key="2">
    <citation type="submission" date="2025-08" db="UniProtKB">
        <authorList>
            <consortium name="RefSeq"/>
        </authorList>
    </citation>
    <scope>IDENTIFICATION</scope>
    <source>
        <tissue evidence="4">Whole plant</tissue>
    </source>
</reference>
<dbReference type="AlphaFoldDB" id="A0A9C6TTK3"/>
<proteinExistence type="predicted"/>
<evidence type="ECO:0000256" key="2">
    <source>
        <dbReference type="SAM" id="Phobius"/>
    </source>
</evidence>
<keyword evidence="2" id="KW-0472">Membrane</keyword>
<feature type="region of interest" description="Disordered" evidence="1">
    <location>
        <begin position="83"/>
        <end position="110"/>
    </location>
</feature>
<feature type="transmembrane region" description="Helical" evidence="2">
    <location>
        <begin position="152"/>
        <end position="169"/>
    </location>
</feature>
<dbReference type="Proteomes" id="UP000515211">
    <property type="component" value="Chromosome 1"/>
</dbReference>
<dbReference type="GeneID" id="127745648"/>
<evidence type="ECO:0000256" key="1">
    <source>
        <dbReference type="SAM" id="MobiDB-lite"/>
    </source>
</evidence>
<keyword evidence="2" id="KW-0812">Transmembrane</keyword>
<reference evidence="3" key="1">
    <citation type="journal article" date="2016" name="Nat. Genet.">
        <title>The genome sequences of Arachis duranensis and Arachis ipaensis, the diploid ancestors of cultivated peanut.</title>
        <authorList>
            <person name="Bertioli D.J."/>
            <person name="Cannon S.B."/>
            <person name="Froenicke L."/>
            <person name="Huang G."/>
            <person name="Farmer A.D."/>
            <person name="Cannon E.K."/>
            <person name="Liu X."/>
            <person name="Gao D."/>
            <person name="Clevenger J."/>
            <person name="Dash S."/>
            <person name="Ren L."/>
            <person name="Moretzsohn M.C."/>
            <person name="Shirasawa K."/>
            <person name="Huang W."/>
            <person name="Vidigal B."/>
            <person name="Abernathy B."/>
            <person name="Chu Y."/>
            <person name="Niederhuth C.E."/>
            <person name="Umale P."/>
            <person name="Araujo A.C."/>
            <person name="Kozik A."/>
            <person name="Kim K.D."/>
            <person name="Burow M.D."/>
            <person name="Varshney R.K."/>
            <person name="Wang X."/>
            <person name="Zhang X."/>
            <person name="Barkley N."/>
            <person name="Guimaraes P.M."/>
            <person name="Isobe S."/>
            <person name="Guo B."/>
            <person name="Liao B."/>
            <person name="Stalker H.T."/>
            <person name="Schmitz R.J."/>
            <person name="Scheffler B.E."/>
            <person name="Leal-Bertioli S.C."/>
            <person name="Xun X."/>
            <person name="Jackson S.A."/>
            <person name="Michelmore R."/>
            <person name="Ozias-Akins P."/>
        </authorList>
    </citation>
    <scope>NUCLEOTIDE SEQUENCE [LARGE SCALE GENOMIC DNA]</scope>
    <source>
        <strain evidence="3">cv. V14167</strain>
    </source>
</reference>
<dbReference type="KEGG" id="adu:127745648"/>
<protein>
    <submittedName>
        <fullName evidence="4">Uncharacterized protein LOC127745648</fullName>
    </submittedName>
</protein>
<sequence>MAEGIKKKAEKSYTRVYGEKIDLQEKLKNPREEYAALQESVVEGMDKMFNNLKAQVQVLTPGVDLSLFSQDNIVVDGKIVPTAEDEEKDPLPDPKSSGAQGGQASQTPEVQPEIVNVKLSPSPPGAILAVLVSVHPPTPPARGQDVVTREGLNPLFGPSLLFFVVFLFVEWPDLWAFGKQFIL</sequence>
<name>A0A9C6TTK3_ARADU</name>
<evidence type="ECO:0000313" key="3">
    <source>
        <dbReference type="Proteomes" id="UP000515211"/>
    </source>
</evidence>
<keyword evidence="2" id="KW-1133">Transmembrane helix</keyword>